<accession>A0A2V5HNC4</accession>
<dbReference type="AlphaFoldDB" id="A0A2V5HNC4"/>
<proteinExistence type="predicted"/>
<dbReference type="Proteomes" id="UP000248817">
    <property type="component" value="Unassembled WGS sequence"/>
</dbReference>
<gene>
    <name evidence="1" type="ORF">BP00DRAFT_467365</name>
</gene>
<reference evidence="1 2" key="1">
    <citation type="submission" date="2018-02" db="EMBL/GenBank/DDBJ databases">
        <title>The genomes of Aspergillus section Nigri reveals drivers in fungal speciation.</title>
        <authorList>
            <consortium name="DOE Joint Genome Institute"/>
            <person name="Vesth T.C."/>
            <person name="Nybo J."/>
            <person name="Theobald S."/>
            <person name="Brandl J."/>
            <person name="Frisvad J.C."/>
            <person name="Nielsen K.F."/>
            <person name="Lyhne E.K."/>
            <person name="Kogle M.E."/>
            <person name="Kuo A."/>
            <person name="Riley R."/>
            <person name="Clum A."/>
            <person name="Nolan M."/>
            <person name="Lipzen A."/>
            <person name="Salamov A."/>
            <person name="Henrissat B."/>
            <person name="Wiebenga A."/>
            <person name="De vries R.P."/>
            <person name="Grigoriev I.V."/>
            <person name="Mortensen U.H."/>
            <person name="Andersen M.R."/>
            <person name="Baker S.E."/>
        </authorList>
    </citation>
    <scope>NUCLEOTIDE SEQUENCE [LARGE SCALE GENOMIC DNA]</scope>
    <source>
        <strain evidence="1 2">CBS 114.80</strain>
    </source>
</reference>
<organism evidence="1 2">
    <name type="scientific">Aspergillus indologenus CBS 114.80</name>
    <dbReference type="NCBI Taxonomy" id="1450541"/>
    <lineage>
        <taxon>Eukaryota</taxon>
        <taxon>Fungi</taxon>
        <taxon>Dikarya</taxon>
        <taxon>Ascomycota</taxon>
        <taxon>Pezizomycotina</taxon>
        <taxon>Eurotiomycetes</taxon>
        <taxon>Eurotiomycetidae</taxon>
        <taxon>Eurotiales</taxon>
        <taxon>Aspergillaceae</taxon>
        <taxon>Aspergillus</taxon>
        <taxon>Aspergillus subgen. Circumdati</taxon>
    </lineage>
</organism>
<evidence type="ECO:0000313" key="1">
    <source>
        <dbReference type="EMBL" id="PYI25975.1"/>
    </source>
</evidence>
<sequence>MGLEVPSERVLIILRQTPSLDQIIGMGLSIAVVFPHGGDLGKPLPVVAESLGKLGEIGLSLLLWPVHRGFGAAAMEAQPVVARGQWRGGGVAQELGACILHFLETRALEVLRPPDLHKVIVICEENCLLLLPGEFVDLLMGQLSSGRTVSVLPFTKEADFCRNGWRRRLLRLLNTVRHFHRLEFLYDRVDALV</sequence>
<protein>
    <submittedName>
        <fullName evidence="1">Uncharacterized protein</fullName>
    </submittedName>
</protein>
<keyword evidence="2" id="KW-1185">Reference proteome</keyword>
<dbReference type="EMBL" id="KZ825617">
    <property type="protein sequence ID" value="PYI25975.1"/>
    <property type="molecule type" value="Genomic_DNA"/>
</dbReference>
<name>A0A2V5HNC4_9EURO</name>
<evidence type="ECO:0000313" key="2">
    <source>
        <dbReference type="Proteomes" id="UP000248817"/>
    </source>
</evidence>